<feature type="domain" description="Hedgehog/Intein (Hint)" evidence="1">
    <location>
        <begin position="140"/>
        <end position="286"/>
    </location>
</feature>
<evidence type="ECO:0000313" key="3">
    <source>
        <dbReference type="Proteomes" id="UP001595443"/>
    </source>
</evidence>
<organism evidence="2 3">
    <name type="scientific">Acidimangrovimonas pyrenivorans</name>
    <dbReference type="NCBI Taxonomy" id="2030798"/>
    <lineage>
        <taxon>Bacteria</taxon>
        <taxon>Pseudomonadati</taxon>
        <taxon>Pseudomonadota</taxon>
        <taxon>Alphaproteobacteria</taxon>
        <taxon>Rhodobacterales</taxon>
        <taxon>Paracoccaceae</taxon>
        <taxon>Acidimangrovimonas</taxon>
    </lineage>
</organism>
<evidence type="ECO:0000259" key="1">
    <source>
        <dbReference type="Pfam" id="PF13403"/>
    </source>
</evidence>
<proteinExistence type="predicted"/>
<sequence>MDGVHAAPLKLLGAGASWSWRGRALRVDGPQGLMRLEGDAETAALRRRAARMARRLSGAAMAPQQRPAVEPAEIPPTDGFVVTDGYAAYEATVIAAPEDGSRLLVFSGEMPPVDRELWVVRSTLVAPPCEPAEPERAGVICFTPGTLIATPLGARRIESLRPGERVLTKDNGPQPVLWTGHRRFSGARLFALPHLRPIRFRAGALGLGRPEDELLVSPQHRMLVQGAAARALFNTDEVLVAAEDLVDGRAVTVDALLPQVTYVHVLLERHEIVWANGLETESFHPSNTSLQTIDPAQRAALFAALPELATDPEGYGSHARRNLSRPEAAILRHDAA</sequence>
<dbReference type="Gene3D" id="2.170.16.10">
    <property type="entry name" value="Hedgehog/Intein (Hint) domain"/>
    <property type="match status" value="1"/>
</dbReference>
<dbReference type="InterPro" id="IPR036844">
    <property type="entry name" value="Hint_dom_sf"/>
</dbReference>
<dbReference type="Pfam" id="PF13403">
    <property type="entry name" value="Hint_2"/>
    <property type="match status" value="1"/>
</dbReference>
<evidence type="ECO:0000313" key="2">
    <source>
        <dbReference type="EMBL" id="MFC2970068.1"/>
    </source>
</evidence>
<comment type="caution">
    <text evidence="2">The sequence shown here is derived from an EMBL/GenBank/DDBJ whole genome shotgun (WGS) entry which is preliminary data.</text>
</comment>
<dbReference type="InterPro" id="IPR028992">
    <property type="entry name" value="Hedgehog/Intein_dom"/>
</dbReference>
<dbReference type="EMBL" id="JBHRSK010000017">
    <property type="protein sequence ID" value="MFC2970068.1"/>
    <property type="molecule type" value="Genomic_DNA"/>
</dbReference>
<gene>
    <name evidence="2" type="ORF">ACFOES_18375</name>
</gene>
<dbReference type="CDD" id="cd00081">
    <property type="entry name" value="Hint"/>
    <property type="match status" value="1"/>
</dbReference>
<protein>
    <submittedName>
        <fullName evidence="2">Hint domain-containing protein</fullName>
    </submittedName>
</protein>
<keyword evidence="3" id="KW-1185">Reference proteome</keyword>
<dbReference type="SUPFAM" id="SSF51294">
    <property type="entry name" value="Hedgehog/intein (Hint) domain"/>
    <property type="match status" value="1"/>
</dbReference>
<accession>A0ABV7AM47</accession>
<dbReference type="Proteomes" id="UP001595443">
    <property type="component" value="Unassembled WGS sequence"/>
</dbReference>
<dbReference type="RefSeq" id="WP_377834830.1">
    <property type="nucleotide sequence ID" value="NZ_JBHRSK010000017.1"/>
</dbReference>
<reference evidence="3" key="1">
    <citation type="journal article" date="2019" name="Int. J. Syst. Evol. Microbiol.">
        <title>The Global Catalogue of Microorganisms (GCM) 10K type strain sequencing project: providing services to taxonomists for standard genome sequencing and annotation.</title>
        <authorList>
            <consortium name="The Broad Institute Genomics Platform"/>
            <consortium name="The Broad Institute Genome Sequencing Center for Infectious Disease"/>
            <person name="Wu L."/>
            <person name="Ma J."/>
        </authorList>
    </citation>
    <scope>NUCLEOTIDE SEQUENCE [LARGE SCALE GENOMIC DNA]</scope>
    <source>
        <strain evidence="3">KCTC 62192</strain>
    </source>
</reference>
<name>A0ABV7AM47_9RHOB</name>